<comment type="caution">
    <text evidence="1">The sequence shown here is derived from an EMBL/GenBank/DDBJ whole genome shotgun (WGS) entry which is preliminary data.</text>
</comment>
<proteinExistence type="predicted"/>
<dbReference type="Proteomes" id="UP001056120">
    <property type="component" value="Linkage Group LG16"/>
</dbReference>
<evidence type="ECO:0000313" key="2">
    <source>
        <dbReference type="Proteomes" id="UP001056120"/>
    </source>
</evidence>
<accession>A0ACB9FV37</accession>
<gene>
    <name evidence="1" type="ORF">L1987_49207</name>
</gene>
<sequence length="251" mass="28826">MLLELTVRAAFLESGFVETGPVSESVNKHSSFNVQRNWYLPTFYYTLPKIITSGKTKIETVKIKFQSVGNYCRIYGCLVDGTTVHSVVLDKSRLVLFSTVVWANWEQVVIVMKATNQVTDIQPKKEVLNFWRQIKDELVLPLLTDLSEKVGLDHPPCFMQLPTDLKLKILEAVSGVDLARVSCVCSKLRCVVSNDELWKHTFFEQFGGIGTCENEKRTYKQLYASAWKHWGDWTNRLTHGDPMFDMMLFLM</sequence>
<evidence type="ECO:0000313" key="1">
    <source>
        <dbReference type="EMBL" id="KAI3774648.1"/>
    </source>
</evidence>
<organism evidence="1 2">
    <name type="scientific">Smallanthus sonchifolius</name>
    <dbReference type="NCBI Taxonomy" id="185202"/>
    <lineage>
        <taxon>Eukaryota</taxon>
        <taxon>Viridiplantae</taxon>
        <taxon>Streptophyta</taxon>
        <taxon>Embryophyta</taxon>
        <taxon>Tracheophyta</taxon>
        <taxon>Spermatophyta</taxon>
        <taxon>Magnoliopsida</taxon>
        <taxon>eudicotyledons</taxon>
        <taxon>Gunneridae</taxon>
        <taxon>Pentapetalae</taxon>
        <taxon>asterids</taxon>
        <taxon>campanulids</taxon>
        <taxon>Asterales</taxon>
        <taxon>Asteraceae</taxon>
        <taxon>Asteroideae</taxon>
        <taxon>Heliantheae alliance</taxon>
        <taxon>Millerieae</taxon>
        <taxon>Smallanthus</taxon>
    </lineage>
</organism>
<name>A0ACB9FV37_9ASTR</name>
<keyword evidence="2" id="KW-1185">Reference proteome</keyword>
<reference evidence="2" key="1">
    <citation type="journal article" date="2022" name="Mol. Ecol. Resour.">
        <title>The genomes of chicory, endive, great burdock and yacon provide insights into Asteraceae palaeo-polyploidization history and plant inulin production.</title>
        <authorList>
            <person name="Fan W."/>
            <person name="Wang S."/>
            <person name="Wang H."/>
            <person name="Wang A."/>
            <person name="Jiang F."/>
            <person name="Liu H."/>
            <person name="Zhao H."/>
            <person name="Xu D."/>
            <person name="Zhang Y."/>
        </authorList>
    </citation>
    <scope>NUCLEOTIDE SEQUENCE [LARGE SCALE GENOMIC DNA]</scope>
    <source>
        <strain evidence="2">cv. Yunnan</strain>
    </source>
</reference>
<reference evidence="1 2" key="2">
    <citation type="journal article" date="2022" name="Mol. Ecol. Resour.">
        <title>The genomes of chicory, endive, great burdock and yacon provide insights into Asteraceae paleo-polyploidization history and plant inulin production.</title>
        <authorList>
            <person name="Fan W."/>
            <person name="Wang S."/>
            <person name="Wang H."/>
            <person name="Wang A."/>
            <person name="Jiang F."/>
            <person name="Liu H."/>
            <person name="Zhao H."/>
            <person name="Xu D."/>
            <person name="Zhang Y."/>
        </authorList>
    </citation>
    <scope>NUCLEOTIDE SEQUENCE [LARGE SCALE GENOMIC DNA]</scope>
    <source>
        <strain evidence="2">cv. Yunnan</strain>
        <tissue evidence="1">Leaves</tissue>
    </source>
</reference>
<protein>
    <submittedName>
        <fullName evidence="1">Uncharacterized protein</fullName>
    </submittedName>
</protein>
<dbReference type="EMBL" id="CM042033">
    <property type="protein sequence ID" value="KAI3774648.1"/>
    <property type="molecule type" value="Genomic_DNA"/>
</dbReference>